<dbReference type="AlphaFoldDB" id="A0AAV2YU37"/>
<reference evidence="2" key="1">
    <citation type="submission" date="2022-11" db="EMBL/GenBank/DDBJ databases">
        <authorList>
            <person name="Morgan W.R."/>
            <person name="Tartar A."/>
        </authorList>
    </citation>
    <scope>NUCLEOTIDE SEQUENCE</scope>
    <source>
        <strain evidence="2">ARSEF 373</strain>
    </source>
</reference>
<proteinExistence type="predicted"/>
<evidence type="ECO:0000313" key="3">
    <source>
        <dbReference type="Proteomes" id="UP001146120"/>
    </source>
</evidence>
<reference evidence="2" key="2">
    <citation type="journal article" date="2023" name="Microbiol Resour">
        <title>Decontamination and Annotation of the Draft Genome Sequence of the Oomycete Lagenidium giganteum ARSEF 373.</title>
        <authorList>
            <person name="Morgan W.R."/>
            <person name="Tartar A."/>
        </authorList>
    </citation>
    <scope>NUCLEOTIDE SEQUENCE</scope>
    <source>
        <strain evidence="2">ARSEF 373</strain>
    </source>
</reference>
<protein>
    <submittedName>
        <fullName evidence="2">Uncharacterized protein</fullName>
    </submittedName>
</protein>
<organism evidence="2 3">
    <name type="scientific">Lagenidium giganteum</name>
    <dbReference type="NCBI Taxonomy" id="4803"/>
    <lineage>
        <taxon>Eukaryota</taxon>
        <taxon>Sar</taxon>
        <taxon>Stramenopiles</taxon>
        <taxon>Oomycota</taxon>
        <taxon>Peronosporomycetes</taxon>
        <taxon>Pythiales</taxon>
        <taxon>Pythiaceae</taxon>
    </lineage>
</organism>
<sequence>MSRRQLKDLSLTWSQPTKMMHRRRTSPPTCCEWLKRRGARNARPCGMAHFSPAPPLQATTANACFRRATSLSLTACLNSACKF</sequence>
<accession>A0AAV2YU37</accession>
<name>A0AAV2YU37_9STRA</name>
<evidence type="ECO:0000256" key="1">
    <source>
        <dbReference type="SAM" id="MobiDB-lite"/>
    </source>
</evidence>
<keyword evidence="3" id="KW-1185">Reference proteome</keyword>
<evidence type="ECO:0000313" key="2">
    <source>
        <dbReference type="EMBL" id="DAZ96906.1"/>
    </source>
</evidence>
<gene>
    <name evidence="2" type="ORF">N0F65_008917</name>
</gene>
<comment type="caution">
    <text evidence="2">The sequence shown here is derived from an EMBL/GenBank/DDBJ whole genome shotgun (WGS) entry which is preliminary data.</text>
</comment>
<dbReference type="Proteomes" id="UP001146120">
    <property type="component" value="Unassembled WGS sequence"/>
</dbReference>
<dbReference type="EMBL" id="DAKRPA010000152">
    <property type="protein sequence ID" value="DAZ96906.1"/>
    <property type="molecule type" value="Genomic_DNA"/>
</dbReference>
<feature type="region of interest" description="Disordered" evidence="1">
    <location>
        <begin position="1"/>
        <end position="27"/>
    </location>
</feature>